<proteinExistence type="predicted"/>
<sequence length="231" mass="25760">MDPACPCRQVSCDLGGPIPRLLRDRMAIDPGLVTARDLRGLISWSKDGVKELMGPLTSPHKAFGIKHANPAEPLGATIASIIEDMVRVLYPPLPACPRCTKDAGAEAISHPMTPFPRLLRERMIADPGLVTTYGLQEAMLWAVYSLAEIQDEDDGDRDKSGYDEEYWNWEGYDVYLGNENGGKEDDDYYKDSYEHEYDDDYGHDGVDEEAVPFGGGWAGNIGERYVGQRQW</sequence>
<keyword evidence="2" id="KW-1185">Reference proteome</keyword>
<name>A0AAE8SRZ7_9PEZI</name>
<evidence type="ECO:0000313" key="1">
    <source>
        <dbReference type="EMBL" id="SPN98785.1"/>
    </source>
</evidence>
<protein>
    <submittedName>
        <fullName evidence="1">Uncharacterized protein</fullName>
    </submittedName>
</protein>
<evidence type="ECO:0000313" key="2">
    <source>
        <dbReference type="Proteomes" id="UP001187682"/>
    </source>
</evidence>
<organism evidence="1 2">
    <name type="scientific">Cephalotrichum gorgonifer</name>
    <dbReference type="NCBI Taxonomy" id="2041049"/>
    <lineage>
        <taxon>Eukaryota</taxon>
        <taxon>Fungi</taxon>
        <taxon>Dikarya</taxon>
        <taxon>Ascomycota</taxon>
        <taxon>Pezizomycotina</taxon>
        <taxon>Sordariomycetes</taxon>
        <taxon>Hypocreomycetidae</taxon>
        <taxon>Microascales</taxon>
        <taxon>Microascaceae</taxon>
        <taxon>Cephalotrichum</taxon>
    </lineage>
</organism>
<dbReference type="AlphaFoldDB" id="A0AAE8SRZ7"/>
<dbReference type="Proteomes" id="UP001187682">
    <property type="component" value="Unassembled WGS sequence"/>
</dbReference>
<dbReference type="EMBL" id="ONZQ02000002">
    <property type="protein sequence ID" value="SPN98785.1"/>
    <property type="molecule type" value="Genomic_DNA"/>
</dbReference>
<accession>A0AAE8SRZ7</accession>
<comment type="caution">
    <text evidence="1">The sequence shown here is derived from an EMBL/GenBank/DDBJ whole genome shotgun (WGS) entry which is preliminary data.</text>
</comment>
<gene>
    <name evidence="1" type="ORF">DNG_01826</name>
</gene>
<reference evidence="1" key="1">
    <citation type="submission" date="2018-03" db="EMBL/GenBank/DDBJ databases">
        <authorList>
            <person name="Guldener U."/>
        </authorList>
    </citation>
    <scope>NUCLEOTIDE SEQUENCE</scope>
</reference>